<feature type="region of interest" description="Disordered" evidence="1">
    <location>
        <begin position="52"/>
        <end position="130"/>
    </location>
</feature>
<feature type="compositionally biased region" description="Basic and acidic residues" evidence="1">
    <location>
        <begin position="67"/>
        <end position="110"/>
    </location>
</feature>
<proteinExistence type="predicted"/>
<evidence type="ECO:0000313" key="2">
    <source>
        <dbReference type="EMBL" id="RUA23033.1"/>
    </source>
</evidence>
<evidence type="ECO:0000256" key="1">
    <source>
        <dbReference type="SAM" id="MobiDB-lite"/>
    </source>
</evidence>
<reference evidence="2" key="1">
    <citation type="submission" date="2018-12" db="EMBL/GenBank/DDBJ databases">
        <authorList>
            <person name="Jadhav K."/>
            <person name="Kushwaha B."/>
            <person name="Jadhav I."/>
        </authorList>
    </citation>
    <scope>NUCLEOTIDE SEQUENCE [LARGE SCALE GENOMIC DNA]</scope>
    <source>
        <strain evidence="2">SBS 10</strain>
    </source>
</reference>
<sequence>MTLHFAPFADALPCSPWRSPRWPFPPTPSRARAVRVRTASGTVRRASPGIVRARGSTQSHPRGALTEARETHRQAMRDLREQHQERPDEILSDEQREALREARREMRDESGAASAANHAAAPDRTGRRLAQRAERDELTELRESLYADMVDLRDRSSTPRGTPRGVAGTARRPPCRPERMFPDEHAEMPTMWLWAGKPGYASTITVNAATATNAEPAPHYMTTAPGRKFIWRIPRVVTVRQRSP</sequence>
<dbReference type="EMBL" id="RXHI01000004">
    <property type="protein sequence ID" value="RUA23033.1"/>
    <property type="molecule type" value="Genomic_DNA"/>
</dbReference>
<accession>A0A3S0NXE0</accession>
<comment type="caution">
    <text evidence="2">The sequence shown here is derived from an EMBL/GenBank/DDBJ whole genome shotgun (WGS) entry which is preliminary data.</text>
</comment>
<gene>
    <name evidence="2" type="ORF">DSL92_01880</name>
</gene>
<dbReference type="AlphaFoldDB" id="A0A3S0NXE0"/>
<name>A0A3S0NXE0_9GAMM</name>
<organism evidence="2">
    <name type="scientific">Billgrantia gudaonensis</name>
    <dbReference type="NCBI Taxonomy" id="376427"/>
    <lineage>
        <taxon>Bacteria</taxon>
        <taxon>Pseudomonadati</taxon>
        <taxon>Pseudomonadota</taxon>
        <taxon>Gammaproteobacteria</taxon>
        <taxon>Oceanospirillales</taxon>
        <taxon>Halomonadaceae</taxon>
        <taxon>Billgrantia</taxon>
    </lineage>
</organism>
<feature type="region of interest" description="Disordered" evidence="1">
    <location>
        <begin position="149"/>
        <end position="180"/>
    </location>
</feature>
<protein>
    <submittedName>
        <fullName evidence="2">Uncharacterized protein</fullName>
    </submittedName>
</protein>